<keyword evidence="5" id="KW-0998">Cell outer membrane</keyword>
<comment type="subcellular location">
    <subcellularLocation>
        <location evidence="1">Cell outer membrane</location>
    </subcellularLocation>
</comment>
<evidence type="ECO:0000313" key="8">
    <source>
        <dbReference type="EMBL" id="SEM42580.1"/>
    </source>
</evidence>
<dbReference type="STRING" id="573321.SAMN04488505_104363"/>
<evidence type="ECO:0000256" key="2">
    <source>
        <dbReference type="ARBA" id="ARBA00006275"/>
    </source>
</evidence>
<keyword evidence="9" id="KW-1185">Reference proteome</keyword>
<gene>
    <name evidence="8" type="ORF">SAMN04488505_104363</name>
</gene>
<dbReference type="Pfam" id="PF14322">
    <property type="entry name" value="SusD-like_3"/>
    <property type="match status" value="1"/>
</dbReference>
<evidence type="ECO:0000313" key="9">
    <source>
        <dbReference type="Proteomes" id="UP000198984"/>
    </source>
</evidence>
<dbReference type="InterPro" id="IPR012944">
    <property type="entry name" value="SusD_RagB_dom"/>
</dbReference>
<dbReference type="InterPro" id="IPR033985">
    <property type="entry name" value="SusD-like_N"/>
</dbReference>
<comment type="similarity">
    <text evidence="2">Belongs to the SusD family.</text>
</comment>
<feature type="domain" description="RagB/SusD" evidence="6">
    <location>
        <begin position="260"/>
        <end position="531"/>
    </location>
</feature>
<dbReference type="AlphaFoldDB" id="A0A1H7Y8X3"/>
<keyword evidence="4" id="KW-0472">Membrane</keyword>
<evidence type="ECO:0000259" key="7">
    <source>
        <dbReference type="Pfam" id="PF14322"/>
    </source>
</evidence>
<name>A0A1H7Y8X3_9BACT</name>
<evidence type="ECO:0000256" key="4">
    <source>
        <dbReference type="ARBA" id="ARBA00023136"/>
    </source>
</evidence>
<dbReference type="GO" id="GO:0009279">
    <property type="term" value="C:cell outer membrane"/>
    <property type="evidence" value="ECO:0007669"/>
    <property type="project" value="UniProtKB-SubCell"/>
</dbReference>
<sequence length="531" mass="58276">MMDAVNTKHIYKAAFLITGIISLAACRKDLLVTVPTDRISTGIYWKTDVDATNAANAVYTYMDGVNLVFWDGLSDIGHFNTTGAAFAPIDQGVADAQNGEFAAQYTTCYKGINAVNNFMANVDRITVTNATLVNSRRGEVRALRAYFYLKLAGWFGAVPLVTSNITIDEGTQLTRTDVATIYDYIGKELDTAATLLPNTQTDKGRITKGAALALKARAMLYAGRYTEAAAAAKAVMDLNVYSLYPAYKQLFTYAAENNSEVIMDKQFVKDIYSNNIFSSMAAASLASSVAQVVPTKQGADEFEMANGKAITDPASGFDPYHPYDNRDPRLHYSIYTPGDTLVNGKVYNPIPGSGTADAIGGGNLYATTTGYNVRKYINPEDLSAPGNSGINIIIIRYPEVLLTYAEAKIELNQLDQSVYDAINQVRARPDVNMPPIAAGQSQAQLRAAVRHERTVELEFEGLHTFDIRRWKTAETIYPGPIKGITYVKGGVLTTVVNSSFIRSFNPQRDYLWPIPQQEIILNKNLVQNPNW</sequence>
<evidence type="ECO:0000256" key="5">
    <source>
        <dbReference type="ARBA" id="ARBA00023237"/>
    </source>
</evidence>
<evidence type="ECO:0000259" key="6">
    <source>
        <dbReference type="Pfam" id="PF07980"/>
    </source>
</evidence>
<dbReference type="OrthoDB" id="5694214at2"/>
<dbReference type="Proteomes" id="UP000198984">
    <property type="component" value="Unassembled WGS sequence"/>
</dbReference>
<evidence type="ECO:0000256" key="1">
    <source>
        <dbReference type="ARBA" id="ARBA00004442"/>
    </source>
</evidence>
<dbReference type="InterPro" id="IPR011990">
    <property type="entry name" value="TPR-like_helical_dom_sf"/>
</dbReference>
<feature type="domain" description="SusD-like N-terminal" evidence="7">
    <location>
        <begin position="94"/>
        <end position="220"/>
    </location>
</feature>
<keyword evidence="3" id="KW-0732">Signal</keyword>
<dbReference type="Pfam" id="PF07980">
    <property type="entry name" value="SusD_RagB"/>
    <property type="match status" value="1"/>
</dbReference>
<reference evidence="8 9" key="1">
    <citation type="submission" date="2016-10" db="EMBL/GenBank/DDBJ databases">
        <authorList>
            <person name="de Groot N.N."/>
        </authorList>
    </citation>
    <scope>NUCLEOTIDE SEQUENCE [LARGE SCALE GENOMIC DNA]</scope>
    <source>
        <strain evidence="8 9">DSM 21039</strain>
    </source>
</reference>
<dbReference type="SUPFAM" id="SSF48452">
    <property type="entry name" value="TPR-like"/>
    <property type="match status" value="1"/>
</dbReference>
<dbReference type="Gene3D" id="1.25.40.390">
    <property type="match status" value="1"/>
</dbReference>
<evidence type="ECO:0000256" key="3">
    <source>
        <dbReference type="ARBA" id="ARBA00022729"/>
    </source>
</evidence>
<proteinExistence type="inferred from homology"/>
<dbReference type="EMBL" id="FOBB01000004">
    <property type="protein sequence ID" value="SEM42580.1"/>
    <property type="molecule type" value="Genomic_DNA"/>
</dbReference>
<organism evidence="8 9">
    <name type="scientific">Chitinophaga rupis</name>
    <dbReference type="NCBI Taxonomy" id="573321"/>
    <lineage>
        <taxon>Bacteria</taxon>
        <taxon>Pseudomonadati</taxon>
        <taxon>Bacteroidota</taxon>
        <taxon>Chitinophagia</taxon>
        <taxon>Chitinophagales</taxon>
        <taxon>Chitinophagaceae</taxon>
        <taxon>Chitinophaga</taxon>
    </lineage>
</organism>
<protein>
    <submittedName>
        <fullName evidence="8">Starch-binding associating with outer membrane</fullName>
    </submittedName>
</protein>
<accession>A0A1H7Y8X3</accession>